<dbReference type="RefSeq" id="WP_043491613.1">
    <property type="nucleotide sequence ID" value="NZ_CAUEKE010000005.1"/>
</dbReference>
<organism evidence="1 2">
    <name type="scientific">Hafnia alvei</name>
    <dbReference type="NCBI Taxonomy" id="569"/>
    <lineage>
        <taxon>Bacteria</taxon>
        <taxon>Pseudomonadati</taxon>
        <taxon>Pseudomonadota</taxon>
        <taxon>Gammaproteobacteria</taxon>
        <taxon>Enterobacterales</taxon>
        <taxon>Hafniaceae</taxon>
        <taxon>Hafnia</taxon>
    </lineage>
</organism>
<dbReference type="Proteomes" id="UP000254821">
    <property type="component" value="Unassembled WGS sequence"/>
</dbReference>
<reference evidence="1 2" key="1">
    <citation type="submission" date="2018-06" db="EMBL/GenBank/DDBJ databases">
        <authorList>
            <consortium name="Pathogen Informatics"/>
            <person name="Doyle S."/>
        </authorList>
    </citation>
    <scope>NUCLEOTIDE SEQUENCE [LARGE SCALE GENOMIC DNA]</scope>
    <source>
        <strain evidence="1 2">NCTC8105</strain>
    </source>
</reference>
<evidence type="ECO:0000313" key="1">
    <source>
        <dbReference type="EMBL" id="STQ79208.1"/>
    </source>
</evidence>
<dbReference type="EMBL" id="UGHP01000001">
    <property type="protein sequence ID" value="STQ79208.1"/>
    <property type="molecule type" value="Genomic_DNA"/>
</dbReference>
<evidence type="ECO:0000313" key="2">
    <source>
        <dbReference type="Proteomes" id="UP000254821"/>
    </source>
</evidence>
<name>A0A377PEK3_HAFAL</name>
<accession>A0A377PEK3</accession>
<dbReference type="Pfam" id="PF10721">
    <property type="entry name" value="DUF2514"/>
    <property type="match status" value="1"/>
</dbReference>
<protein>
    <submittedName>
        <fullName evidence="1">Protein of uncharacterized function (DUF2514)</fullName>
    </submittedName>
</protein>
<dbReference type="InterPro" id="IPR019659">
    <property type="entry name" value="DUF2514"/>
</dbReference>
<gene>
    <name evidence="1" type="ORF">NCTC8105_01278</name>
</gene>
<proteinExistence type="predicted"/>
<dbReference type="AlphaFoldDB" id="A0A377PEK3"/>
<sequence>MITSLKHYWKPLTLIALMAFSLWGAYSAGYHNADTSWRLKWVLRDKNDSDALTQRQVEARTEEQRRQRVINKVIQNASQQIYAAHNDAVSANAAASRLHEQTDKLAQRLADRERACGSPTTHRGQTASGTQLLAELFKRADEEAGRMAAIADEARVRGLACEQAYSGLVPDR</sequence>